<dbReference type="GO" id="GO:0004818">
    <property type="term" value="F:glutamate-tRNA ligase activity"/>
    <property type="evidence" value="ECO:0007669"/>
    <property type="project" value="UniProtKB-EC"/>
</dbReference>
<dbReference type="EMBL" id="JBHZPZ010000010">
    <property type="protein sequence ID" value="MFE3868403.1"/>
    <property type="molecule type" value="Genomic_DNA"/>
</dbReference>
<evidence type="ECO:0000259" key="9">
    <source>
        <dbReference type="Pfam" id="PF19269"/>
    </source>
</evidence>
<keyword evidence="2 7" id="KW-0436">Ligase</keyword>
<sequence>MSKQVRVRFAPSPTGPLHIGGVRTALFNYLFAKKNNGVFFLRIEDTDQNRYVPGAEEYIMEALEWLGIAADETIGKNEKFGPYRQSERKDLYQQYADQLITSGNAYYAFDTAEALDTARKLEEEQGKTFIYNHHNREKLDTSLIISAEETAKRITDGEHYVIRFKTPVNETLHMHDIIRGDVKFETNLLDDKVLFKSDGMPTYHLANIVDDHLMETTHVIRGEEWLPSMPLHVLLYRAFGWEAPQFAHLPLIMKPIGNGKLSKRDGDKMGFPVFPLDWKTEEGVSSGYREKGFFPEAVVNFLALLGWNDGTEKELYTLEELVASFDLSRVHKAGAKFDPEKNKWFNHQYLVKQKDEDLAKAFAPILIEKGFTVSENVVTKVVSLIKERAHFVSEFWELCDFFFVAPTAYDEKASKNWKAETPALMQELISVVEEITDFTSMKIETIVKDWMTKNEIGMGKVMQPFRLSLVGALKGPHLFDIVEVIGKDETINRIQKAIATV</sequence>
<accession>A0ABW6HWL5</accession>
<keyword evidence="3 7" id="KW-0547">Nucleotide-binding</keyword>
<dbReference type="Pfam" id="PF19269">
    <property type="entry name" value="Anticodon_2"/>
    <property type="match status" value="1"/>
</dbReference>
<dbReference type="InterPro" id="IPR000924">
    <property type="entry name" value="Glu/Gln-tRNA-synth"/>
</dbReference>
<feature type="short sequence motif" description="'HIGH' region" evidence="7">
    <location>
        <begin position="11"/>
        <end position="21"/>
    </location>
</feature>
<protein>
    <recommendedName>
        <fullName evidence="7">Glutamate--tRNA ligase</fullName>
        <ecNumber evidence="7">6.1.1.17</ecNumber>
    </recommendedName>
    <alternativeName>
        <fullName evidence="7">Glutamyl-tRNA synthetase</fullName>
        <shortName evidence="7">GluRS</shortName>
    </alternativeName>
</protein>
<keyword evidence="5 7" id="KW-0648">Protein biosynthesis</keyword>
<comment type="subcellular location">
    <subcellularLocation>
        <location evidence="7">Cytoplasm</location>
    </subcellularLocation>
</comment>
<comment type="catalytic activity">
    <reaction evidence="7">
        <text>tRNA(Glu) + L-glutamate + ATP = L-glutamyl-tRNA(Glu) + AMP + diphosphate</text>
        <dbReference type="Rhea" id="RHEA:23540"/>
        <dbReference type="Rhea" id="RHEA-COMP:9663"/>
        <dbReference type="Rhea" id="RHEA-COMP:9680"/>
        <dbReference type="ChEBI" id="CHEBI:29985"/>
        <dbReference type="ChEBI" id="CHEBI:30616"/>
        <dbReference type="ChEBI" id="CHEBI:33019"/>
        <dbReference type="ChEBI" id="CHEBI:78442"/>
        <dbReference type="ChEBI" id="CHEBI:78520"/>
        <dbReference type="ChEBI" id="CHEBI:456215"/>
        <dbReference type="EC" id="6.1.1.17"/>
    </reaction>
</comment>
<dbReference type="InterPro" id="IPR004527">
    <property type="entry name" value="Glu-tRNA-ligase_bac/mito"/>
</dbReference>
<dbReference type="PANTHER" id="PTHR43311:SF2">
    <property type="entry name" value="GLUTAMATE--TRNA LIGASE, MITOCHONDRIAL-RELATED"/>
    <property type="match status" value="1"/>
</dbReference>
<evidence type="ECO:0000313" key="10">
    <source>
        <dbReference type="EMBL" id="MFE3868403.1"/>
    </source>
</evidence>
<feature type="domain" description="Aminoacyl-tRNA synthetase class I anticodon-binding" evidence="9">
    <location>
        <begin position="358"/>
        <end position="498"/>
    </location>
</feature>
<organism evidence="10 11">
    <name type="scientific">Flavobacterium xylosi</name>
    <dbReference type="NCBI Taxonomy" id="3230415"/>
    <lineage>
        <taxon>Bacteria</taxon>
        <taxon>Pseudomonadati</taxon>
        <taxon>Bacteroidota</taxon>
        <taxon>Flavobacteriia</taxon>
        <taxon>Flavobacteriales</taxon>
        <taxon>Flavobacteriaceae</taxon>
        <taxon>Flavobacterium</taxon>
    </lineage>
</organism>
<dbReference type="PANTHER" id="PTHR43311">
    <property type="entry name" value="GLUTAMATE--TRNA LIGASE"/>
    <property type="match status" value="1"/>
</dbReference>
<evidence type="ECO:0000256" key="3">
    <source>
        <dbReference type="ARBA" id="ARBA00022741"/>
    </source>
</evidence>
<dbReference type="InterPro" id="IPR008925">
    <property type="entry name" value="aa_tRNA-synth_I_cd-bd_sf"/>
</dbReference>
<dbReference type="CDD" id="cd00808">
    <property type="entry name" value="GluRS_core"/>
    <property type="match status" value="1"/>
</dbReference>
<comment type="function">
    <text evidence="7">Catalyzes the attachment of glutamate to tRNA(Glu) in a two-step reaction: glutamate is first activated by ATP to form Glu-AMP and then transferred to the acceptor end of tRNA(Glu).</text>
</comment>
<dbReference type="InterPro" id="IPR020058">
    <property type="entry name" value="Glu/Gln-tRNA-synth_Ib_cat-dom"/>
</dbReference>
<comment type="caution">
    <text evidence="7">Lacks conserved residue(s) required for the propagation of feature annotation.</text>
</comment>
<dbReference type="NCBIfam" id="TIGR00464">
    <property type="entry name" value="gltX_bact"/>
    <property type="match status" value="1"/>
</dbReference>
<dbReference type="InterPro" id="IPR049940">
    <property type="entry name" value="GluQ/Sye"/>
</dbReference>
<dbReference type="PRINTS" id="PR00987">
    <property type="entry name" value="TRNASYNTHGLU"/>
</dbReference>
<dbReference type="SUPFAM" id="SSF48163">
    <property type="entry name" value="An anticodon-binding domain of class I aminoacyl-tRNA synthetases"/>
    <property type="match status" value="1"/>
</dbReference>
<feature type="binding site" evidence="7">
    <location>
        <position position="263"/>
    </location>
    <ligand>
        <name>ATP</name>
        <dbReference type="ChEBI" id="CHEBI:30616"/>
    </ligand>
</feature>
<keyword evidence="11" id="KW-1185">Reference proteome</keyword>
<evidence type="ECO:0000256" key="7">
    <source>
        <dbReference type="HAMAP-Rule" id="MF_00022"/>
    </source>
</evidence>
<keyword evidence="7" id="KW-0963">Cytoplasm</keyword>
<dbReference type="Pfam" id="PF00749">
    <property type="entry name" value="tRNA-synt_1c"/>
    <property type="match status" value="1"/>
</dbReference>
<evidence type="ECO:0000256" key="5">
    <source>
        <dbReference type="ARBA" id="ARBA00022917"/>
    </source>
</evidence>
<keyword evidence="4 7" id="KW-0067">ATP-binding</keyword>
<dbReference type="EC" id="6.1.1.17" evidence="7"/>
<feature type="domain" description="Glutamyl/glutaminyl-tRNA synthetase class Ib catalytic" evidence="8">
    <location>
        <begin position="4"/>
        <end position="342"/>
    </location>
</feature>
<dbReference type="RefSeq" id="WP_379855059.1">
    <property type="nucleotide sequence ID" value="NZ_JBHZPZ010000010.1"/>
</dbReference>
<gene>
    <name evidence="7 10" type="primary">gltX</name>
    <name evidence="10" type="ORF">ACFX5E_10005</name>
</gene>
<dbReference type="Gene3D" id="1.10.10.350">
    <property type="match status" value="1"/>
</dbReference>
<evidence type="ECO:0000256" key="1">
    <source>
        <dbReference type="ARBA" id="ARBA00007894"/>
    </source>
</evidence>
<dbReference type="InterPro" id="IPR014729">
    <property type="entry name" value="Rossmann-like_a/b/a_fold"/>
</dbReference>
<name>A0ABW6HWL5_9FLAO</name>
<keyword evidence="6 7" id="KW-0030">Aminoacyl-tRNA synthetase</keyword>
<dbReference type="SUPFAM" id="SSF52374">
    <property type="entry name" value="Nucleotidylyl transferase"/>
    <property type="match status" value="1"/>
</dbReference>
<dbReference type="InterPro" id="IPR033910">
    <property type="entry name" value="GluRS_core"/>
</dbReference>
<dbReference type="PROSITE" id="PS00178">
    <property type="entry name" value="AA_TRNA_LIGASE_I"/>
    <property type="match status" value="1"/>
</dbReference>
<reference evidence="10 11" key="1">
    <citation type="submission" date="2024-06" db="EMBL/GenBank/DDBJ databases">
        <title>Flavobacterium spp. isolated from glacier.</title>
        <authorList>
            <person name="Han D."/>
        </authorList>
    </citation>
    <scope>NUCLEOTIDE SEQUENCE [LARGE SCALE GENOMIC DNA]</scope>
    <source>
        <strain evidence="10 11">LS2P90</strain>
    </source>
</reference>
<comment type="subunit">
    <text evidence="7">Monomer.</text>
</comment>
<dbReference type="InterPro" id="IPR045462">
    <property type="entry name" value="aa-tRNA-synth_I_cd-bd"/>
</dbReference>
<proteinExistence type="inferred from homology"/>
<dbReference type="InterPro" id="IPR001412">
    <property type="entry name" value="aa-tRNA-synth_I_CS"/>
</dbReference>
<evidence type="ECO:0000259" key="8">
    <source>
        <dbReference type="Pfam" id="PF00749"/>
    </source>
</evidence>
<dbReference type="InterPro" id="IPR020751">
    <property type="entry name" value="aa-tRNA-synth_I_codon-bd_sub2"/>
</dbReference>
<comment type="similarity">
    <text evidence="1 7">Belongs to the class-I aminoacyl-tRNA synthetase family. Glutamate--tRNA ligase type 1 subfamily.</text>
</comment>
<dbReference type="Gene3D" id="3.40.50.620">
    <property type="entry name" value="HUPs"/>
    <property type="match status" value="1"/>
</dbReference>
<evidence type="ECO:0000256" key="6">
    <source>
        <dbReference type="ARBA" id="ARBA00023146"/>
    </source>
</evidence>
<dbReference type="HAMAP" id="MF_00022">
    <property type="entry name" value="Glu_tRNA_synth_type1"/>
    <property type="match status" value="1"/>
</dbReference>
<dbReference type="Proteomes" id="UP001600109">
    <property type="component" value="Unassembled WGS sequence"/>
</dbReference>
<comment type="caution">
    <text evidence="10">The sequence shown here is derived from an EMBL/GenBank/DDBJ whole genome shotgun (WGS) entry which is preliminary data.</text>
</comment>
<evidence type="ECO:0000256" key="2">
    <source>
        <dbReference type="ARBA" id="ARBA00022598"/>
    </source>
</evidence>
<evidence type="ECO:0000256" key="4">
    <source>
        <dbReference type="ARBA" id="ARBA00022840"/>
    </source>
</evidence>
<feature type="short sequence motif" description="'KMSKS' region" evidence="7">
    <location>
        <begin position="260"/>
        <end position="264"/>
    </location>
</feature>
<evidence type="ECO:0000313" key="11">
    <source>
        <dbReference type="Proteomes" id="UP001600109"/>
    </source>
</evidence>